<dbReference type="Gene3D" id="3.30.70.1320">
    <property type="entry name" value="Multidrug efflux transporter AcrB pore domain like"/>
    <property type="match status" value="1"/>
</dbReference>
<sequence length="1056" mass="113706">MKIVDFSIQRRVTVTMFMVAAIIFGYVGFTRLPINLLPDITYPTLTVRTEYPGAAPVEVERLISEPVEGVVGVVPNVVKVSSISRPGVSDVVVEFGWGTNMDFAALDVREKLDLVNLPQDARKPVLLRFDPSLDPIMRVGVSGDVSLTALRLMSEEDIKQELESLDGVAAVKVSGGMEEEIHVDILEAKLASLGIPINQVTARLAQENVNLTGGALKDGEAEYLVRTMNEFKAVDEIQDIVVGERNGAVVTLGDVGSVRRGSKERDVITRINGREAVEIAVYKEGDANAVGVARHVRERLERLRVSGEAAAARLEIVFDQSKFIQQAVDEVKGAAWEGGILALAILYFFLKDVKSTFIISTSIPISVMMTFFVMYISGISLNTMSLGGLALGVGMVVDDAIVVLESIQRYRDQGYPAMEAASVGTGEVGLAVSATTLTTVCVFVPIVFVEGVAGQLFRDQALTITYSLLASWVGAITLIPMLSSLQVGGHESRDQVGATRRVAPTQDPSSPFTRGLMAALRGVGAAARGVGRLLNLILSPFIKGFDKGFGVIQEGYPRLLRWAIGRRLRLVAGAAGVLALAVLGLLSTGTELMPEVSQGEFFIDVKMPVGTPLAVTDRTVQAMAEVVQGLPETRMVYSMTGAGGASSGAAGEERENIGQVHVMLKKGVRRAQEEAIMDRLRSDFARIPSVEYNFSRLSYFSFKTPIEVQVSGYNLRQIQDLSHEVTDRLSHIAGLTDVKSSAEGGNPEVQITFNRKKVASMGTTISAIATLLRNKIQGEVATEFMQKDRRIDVLVRASEGERTGVESIRRLSVSPPNASTQVPLASVADVRVEPGPAEIRRIDQQRVALVTANLVGRDLGSAVEDIRRTVAQVPLPADFSITVGGQSEEMATSFESMRFAIILAIFLVYLVMASQFESLLHPLVIMFSIPFGLVGVALALMLTGGTVSVMVLIGLIMLAGIVVKNAILLIDYTNHARRQGVPKEEAVVQAGQVRLRPILMTTGATVLGLLPMALGLGEGSELRQPMAITVIGGLTISTMLTLVLIPVIYVMLDRKK</sequence>
<dbReference type="GO" id="GO:0042910">
    <property type="term" value="F:xenobiotic transmembrane transporter activity"/>
    <property type="evidence" value="ECO:0007669"/>
    <property type="project" value="TreeGrafter"/>
</dbReference>
<feature type="transmembrane region" description="Helical" evidence="1">
    <location>
        <begin position="949"/>
        <end position="972"/>
    </location>
</feature>
<feature type="transmembrane region" description="Helical" evidence="1">
    <location>
        <begin position="923"/>
        <end position="943"/>
    </location>
</feature>
<feature type="transmembrane region" description="Helical" evidence="1">
    <location>
        <begin position="12"/>
        <end position="29"/>
    </location>
</feature>
<feature type="transmembrane region" description="Helical" evidence="1">
    <location>
        <begin position="333"/>
        <end position="350"/>
    </location>
</feature>
<protein>
    <recommendedName>
        <fullName evidence="4">Acriflavin resistance protein</fullName>
    </recommendedName>
</protein>
<dbReference type="Pfam" id="PF00873">
    <property type="entry name" value="ACR_tran"/>
    <property type="match status" value="1"/>
</dbReference>
<accession>A0A1F6CBR7</accession>
<evidence type="ECO:0000256" key="1">
    <source>
        <dbReference type="SAM" id="Phobius"/>
    </source>
</evidence>
<proteinExistence type="predicted"/>
<dbReference type="EMBL" id="MFKF01000295">
    <property type="protein sequence ID" value="OGG46626.1"/>
    <property type="molecule type" value="Genomic_DNA"/>
</dbReference>
<dbReference type="PRINTS" id="PR00702">
    <property type="entry name" value="ACRIFLAVINRP"/>
</dbReference>
<organism evidence="2 3">
    <name type="scientific">Handelsmanbacteria sp. (strain RIFCSPLOWO2_12_FULL_64_10)</name>
    <dbReference type="NCBI Taxonomy" id="1817868"/>
    <lineage>
        <taxon>Bacteria</taxon>
        <taxon>Candidatus Handelsmaniibacteriota</taxon>
    </lineage>
</organism>
<reference evidence="2 3" key="1">
    <citation type="journal article" date="2016" name="Nat. Commun.">
        <title>Thousands of microbial genomes shed light on interconnected biogeochemical processes in an aquifer system.</title>
        <authorList>
            <person name="Anantharaman K."/>
            <person name="Brown C.T."/>
            <person name="Hug L.A."/>
            <person name="Sharon I."/>
            <person name="Castelle C.J."/>
            <person name="Probst A.J."/>
            <person name="Thomas B.C."/>
            <person name="Singh A."/>
            <person name="Wilkins M.J."/>
            <person name="Karaoz U."/>
            <person name="Brodie E.L."/>
            <person name="Williams K.H."/>
            <person name="Hubbard S.S."/>
            <person name="Banfield J.F."/>
        </authorList>
    </citation>
    <scope>NUCLEOTIDE SEQUENCE [LARGE SCALE GENOMIC DNA]</scope>
    <source>
        <strain evidence="3">RIFCSPLOWO2_12_FULL_64_10</strain>
    </source>
</reference>
<dbReference type="SUPFAM" id="SSF82693">
    <property type="entry name" value="Multidrug efflux transporter AcrB pore domain, PN1, PN2, PC1 and PC2 subdomains"/>
    <property type="match status" value="3"/>
</dbReference>
<dbReference type="Gene3D" id="3.30.70.1430">
    <property type="entry name" value="Multidrug efflux transporter AcrB pore domain"/>
    <property type="match status" value="2"/>
</dbReference>
<dbReference type="Proteomes" id="UP000178606">
    <property type="component" value="Unassembled WGS sequence"/>
</dbReference>
<feature type="transmembrane region" description="Helical" evidence="1">
    <location>
        <begin position="384"/>
        <end position="407"/>
    </location>
</feature>
<dbReference type="SUPFAM" id="SSF82714">
    <property type="entry name" value="Multidrug efflux transporter AcrB TolC docking domain, DN and DC subdomains"/>
    <property type="match status" value="2"/>
</dbReference>
<feature type="transmembrane region" description="Helical" evidence="1">
    <location>
        <begin position="1026"/>
        <end position="1052"/>
    </location>
</feature>
<dbReference type="InterPro" id="IPR027463">
    <property type="entry name" value="AcrB_DN_DC_subdom"/>
</dbReference>
<keyword evidence="1" id="KW-0472">Membrane</keyword>
<feature type="transmembrane region" description="Helical" evidence="1">
    <location>
        <begin position="461"/>
        <end position="483"/>
    </location>
</feature>
<dbReference type="AlphaFoldDB" id="A0A1F6CBR7"/>
<feature type="transmembrane region" description="Helical" evidence="1">
    <location>
        <begin position="897"/>
        <end position="916"/>
    </location>
</feature>
<keyword evidence="1" id="KW-1133">Transmembrane helix</keyword>
<comment type="caution">
    <text evidence="2">The sequence shown here is derived from an EMBL/GenBank/DDBJ whole genome shotgun (WGS) entry which is preliminary data.</text>
</comment>
<feature type="transmembrane region" description="Helical" evidence="1">
    <location>
        <begin position="993"/>
        <end position="1014"/>
    </location>
</feature>
<dbReference type="SUPFAM" id="SSF82866">
    <property type="entry name" value="Multidrug efflux transporter AcrB transmembrane domain"/>
    <property type="match status" value="2"/>
</dbReference>
<dbReference type="PANTHER" id="PTHR32063:SF0">
    <property type="entry name" value="SWARMING MOTILITY PROTEIN SWRC"/>
    <property type="match status" value="1"/>
</dbReference>
<dbReference type="PANTHER" id="PTHR32063">
    <property type="match status" value="1"/>
</dbReference>
<evidence type="ECO:0008006" key="4">
    <source>
        <dbReference type="Google" id="ProtNLM"/>
    </source>
</evidence>
<feature type="transmembrane region" description="Helical" evidence="1">
    <location>
        <begin position="568"/>
        <end position="586"/>
    </location>
</feature>
<evidence type="ECO:0000313" key="3">
    <source>
        <dbReference type="Proteomes" id="UP000178606"/>
    </source>
</evidence>
<evidence type="ECO:0000313" key="2">
    <source>
        <dbReference type="EMBL" id="OGG46626.1"/>
    </source>
</evidence>
<dbReference type="InterPro" id="IPR001036">
    <property type="entry name" value="Acrflvin-R"/>
</dbReference>
<dbReference type="Gene3D" id="3.30.70.1440">
    <property type="entry name" value="Multidrug efflux transporter AcrB pore domain"/>
    <property type="match status" value="1"/>
</dbReference>
<keyword evidence="1" id="KW-0812">Transmembrane</keyword>
<name>A0A1F6CBR7_HANXR</name>
<dbReference type="Gene3D" id="1.20.1640.10">
    <property type="entry name" value="Multidrug efflux transporter AcrB transmembrane domain"/>
    <property type="match status" value="2"/>
</dbReference>
<feature type="transmembrane region" description="Helical" evidence="1">
    <location>
        <begin position="428"/>
        <end position="449"/>
    </location>
</feature>
<dbReference type="GO" id="GO:0005886">
    <property type="term" value="C:plasma membrane"/>
    <property type="evidence" value="ECO:0007669"/>
    <property type="project" value="TreeGrafter"/>
</dbReference>
<feature type="transmembrane region" description="Helical" evidence="1">
    <location>
        <begin position="357"/>
        <end position="378"/>
    </location>
</feature>
<gene>
    <name evidence="2" type="ORF">A3F84_02940</name>
</gene>
<dbReference type="Gene3D" id="3.30.2090.10">
    <property type="entry name" value="Multidrug efflux transporter AcrB TolC docking domain, DN and DC subdomains"/>
    <property type="match status" value="2"/>
</dbReference>